<dbReference type="Proteomes" id="UP000295210">
    <property type="component" value="Unassembled WGS sequence"/>
</dbReference>
<dbReference type="PANTHER" id="PTHR30344:SF1">
    <property type="entry name" value="6-PHOSPHOGLUCONOLACTONASE"/>
    <property type="match status" value="1"/>
</dbReference>
<comment type="similarity">
    <text evidence="1">Belongs to the cycloisomerase 2 family.</text>
</comment>
<evidence type="ECO:0000256" key="1">
    <source>
        <dbReference type="ARBA" id="ARBA00005564"/>
    </source>
</evidence>
<dbReference type="InterPro" id="IPR006311">
    <property type="entry name" value="TAT_signal"/>
</dbReference>
<keyword evidence="2" id="KW-0313">Glucose metabolism</keyword>
<keyword evidence="2" id="KW-0119">Carbohydrate metabolism</keyword>
<reference evidence="3 4" key="1">
    <citation type="submission" date="2019-03" db="EMBL/GenBank/DDBJ databases">
        <title>Genomic Encyclopedia of Type Strains, Phase IV (KMG-IV): sequencing the most valuable type-strain genomes for metagenomic binning, comparative biology and taxonomic classification.</title>
        <authorList>
            <person name="Goeker M."/>
        </authorList>
    </citation>
    <scope>NUCLEOTIDE SEQUENCE [LARGE SCALE GENOMIC DNA]</scope>
    <source>
        <strain evidence="3 4">DSM 103428</strain>
    </source>
</reference>
<dbReference type="GO" id="GO:0006006">
    <property type="term" value="P:glucose metabolic process"/>
    <property type="evidence" value="ECO:0007669"/>
    <property type="project" value="UniProtKB-KW"/>
</dbReference>
<organism evidence="3 4">
    <name type="scientific">Acidipila rosea</name>
    <dbReference type="NCBI Taxonomy" id="768535"/>
    <lineage>
        <taxon>Bacteria</taxon>
        <taxon>Pseudomonadati</taxon>
        <taxon>Acidobacteriota</taxon>
        <taxon>Terriglobia</taxon>
        <taxon>Terriglobales</taxon>
        <taxon>Acidobacteriaceae</taxon>
        <taxon>Acidipila</taxon>
    </lineage>
</organism>
<dbReference type="EMBL" id="SMGK01000003">
    <property type="protein sequence ID" value="TCK72710.1"/>
    <property type="molecule type" value="Genomic_DNA"/>
</dbReference>
<dbReference type="GO" id="GO:0017057">
    <property type="term" value="F:6-phosphogluconolactonase activity"/>
    <property type="evidence" value="ECO:0007669"/>
    <property type="project" value="TreeGrafter"/>
</dbReference>
<comment type="caution">
    <text evidence="3">The sequence shown here is derived from an EMBL/GenBank/DDBJ whole genome shotgun (WGS) entry which is preliminary data.</text>
</comment>
<keyword evidence="4" id="KW-1185">Reference proteome</keyword>
<sequence length="390" mass="41957">MTDSHYSRRLFLQGAASLALAERLRTIAPTAQAFAKQKRPMEARLAFVASCSMRGDKIQAFSIAKDRWTHVDSVASRAPSSVVLHPGKHCFYVANEVDSFRDLPRGTIEAYGFDPASGKLTLLDRKELSLSGINPRQLAISPGGDSLAVAIHGGGAYNVFPIRADGALGDVGGIFKEIGSGPRSEAQTAAHPHTLWFAGDGDALLASDSGSDRISVFHLSRAGLVRHSRVDTRPGLGPGSLIVHPGSRFVYVVNELDDSLSCYRFDPTGQRLGEELSWIRLESGVGRGVKRYSMTMDEEGRFLYVSAGDAISQWRLDSASGTVSILQRWRGDVGSAAALTMTGDGQGLLLLDDARDRVVQLEVKRSTGAIVRAKEMARVVSPKAVAIYAC</sequence>
<dbReference type="Pfam" id="PF10282">
    <property type="entry name" value="Lactonase"/>
    <property type="match status" value="1"/>
</dbReference>
<evidence type="ECO:0000256" key="2">
    <source>
        <dbReference type="ARBA" id="ARBA00022526"/>
    </source>
</evidence>
<evidence type="ECO:0000313" key="4">
    <source>
        <dbReference type="Proteomes" id="UP000295210"/>
    </source>
</evidence>
<dbReference type="GO" id="GO:0016853">
    <property type="term" value="F:isomerase activity"/>
    <property type="evidence" value="ECO:0007669"/>
    <property type="project" value="UniProtKB-KW"/>
</dbReference>
<dbReference type="SUPFAM" id="SSF75011">
    <property type="entry name" value="3-carboxy-cis,cis-mucoante lactonizing enzyme"/>
    <property type="match status" value="1"/>
</dbReference>
<dbReference type="InterPro" id="IPR050282">
    <property type="entry name" value="Cycloisomerase_2"/>
</dbReference>
<proteinExistence type="inferred from homology"/>
<dbReference type="Gene3D" id="2.130.10.10">
    <property type="entry name" value="YVTN repeat-like/Quinoprotein amine dehydrogenase"/>
    <property type="match status" value="1"/>
</dbReference>
<dbReference type="PANTHER" id="PTHR30344">
    <property type="entry name" value="6-PHOSPHOGLUCONOLACTONASE-RELATED"/>
    <property type="match status" value="1"/>
</dbReference>
<evidence type="ECO:0000313" key="3">
    <source>
        <dbReference type="EMBL" id="TCK72710.1"/>
    </source>
</evidence>
<name>A0A4R1L6L3_9BACT</name>
<gene>
    <name evidence="3" type="ORF">C7378_2300</name>
</gene>
<dbReference type="AlphaFoldDB" id="A0A4R1L6L3"/>
<protein>
    <submittedName>
        <fullName evidence="3">6-phosphogluconolactonase (Cycloisomerase 2 family)</fullName>
    </submittedName>
</protein>
<keyword evidence="3" id="KW-0413">Isomerase</keyword>
<accession>A0A4R1L6L3</accession>
<dbReference type="InterPro" id="IPR015943">
    <property type="entry name" value="WD40/YVTN_repeat-like_dom_sf"/>
</dbReference>
<dbReference type="PROSITE" id="PS51318">
    <property type="entry name" value="TAT"/>
    <property type="match status" value="1"/>
</dbReference>
<dbReference type="InterPro" id="IPR019405">
    <property type="entry name" value="Lactonase_7-beta_prop"/>
</dbReference>